<evidence type="ECO:0000259" key="8">
    <source>
        <dbReference type="PROSITE" id="PS51396"/>
    </source>
</evidence>
<dbReference type="InterPro" id="IPR038122">
    <property type="entry name" value="PFU_sf"/>
</dbReference>
<dbReference type="Pfam" id="PF08324">
    <property type="entry name" value="PUL"/>
    <property type="match status" value="1"/>
</dbReference>
<feature type="repeat" description="WD" evidence="5">
    <location>
        <begin position="105"/>
        <end position="138"/>
    </location>
</feature>
<dbReference type="Pfam" id="PF00400">
    <property type="entry name" value="WD40"/>
    <property type="match status" value="5"/>
</dbReference>
<dbReference type="GO" id="GO:0005737">
    <property type="term" value="C:cytoplasm"/>
    <property type="evidence" value="ECO:0007669"/>
    <property type="project" value="UniProtKB-SubCell"/>
</dbReference>
<dbReference type="OrthoDB" id="10265988at2759"/>
<dbReference type="Gene3D" id="1.25.10.10">
    <property type="entry name" value="Leucine-rich Repeat Variant"/>
    <property type="match status" value="1"/>
</dbReference>
<evidence type="ECO:0000259" key="7">
    <source>
        <dbReference type="PROSITE" id="PS51394"/>
    </source>
</evidence>
<gene>
    <name evidence="9" type="ORF">M501DRAFT_999760</name>
</gene>
<reference evidence="9" key="1">
    <citation type="journal article" date="2020" name="Stud. Mycol.">
        <title>101 Dothideomycetes genomes: a test case for predicting lifestyles and emergence of pathogens.</title>
        <authorList>
            <person name="Haridas S."/>
            <person name="Albert R."/>
            <person name="Binder M."/>
            <person name="Bloem J."/>
            <person name="Labutti K."/>
            <person name="Salamov A."/>
            <person name="Andreopoulos B."/>
            <person name="Baker S."/>
            <person name="Barry K."/>
            <person name="Bills G."/>
            <person name="Bluhm B."/>
            <person name="Cannon C."/>
            <person name="Castanera R."/>
            <person name="Culley D."/>
            <person name="Daum C."/>
            <person name="Ezra D."/>
            <person name="Gonzalez J."/>
            <person name="Henrissat B."/>
            <person name="Kuo A."/>
            <person name="Liang C."/>
            <person name="Lipzen A."/>
            <person name="Lutzoni F."/>
            <person name="Magnuson J."/>
            <person name="Mondo S."/>
            <person name="Nolan M."/>
            <person name="Ohm R."/>
            <person name="Pangilinan J."/>
            <person name="Park H.-J."/>
            <person name="Ramirez L."/>
            <person name="Alfaro M."/>
            <person name="Sun H."/>
            <person name="Tritt A."/>
            <person name="Yoshinaga Y."/>
            <person name="Zwiers L.-H."/>
            <person name="Turgeon B."/>
            <person name="Goodwin S."/>
            <person name="Spatafora J."/>
            <person name="Crous P."/>
            <person name="Grigoriev I."/>
        </authorList>
    </citation>
    <scope>NUCLEOTIDE SEQUENCE</scope>
    <source>
        <strain evidence="9">CBS 101060</strain>
    </source>
</reference>
<feature type="repeat" description="WD" evidence="5">
    <location>
        <begin position="10"/>
        <end position="50"/>
    </location>
</feature>
<comment type="subcellular location">
    <subcellularLocation>
        <location evidence="1">Cytoplasm</location>
    </subcellularLocation>
</comment>
<dbReference type="EMBL" id="MU006113">
    <property type="protein sequence ID" value="KAF2834954.1"/>
    <property type="molecule type" value="Genomic_DNA"/>
</dbReference>
<evidence type="ECO:0000256" key="4">
    <source>
        <dbReference type="ARBA" id="ARBA00022737"/>
    </source>
</evidence>
<dbReference type="Gene3D" id="2.130.10.10">
    <property type="entry name" value="YVTN repeat-like/Quinoprotein amine dehydrogenase"/>
    <property type="match status" value="1"/>
</dbReference>
<dbReference type="InterPro" id="IPR015155">
    <property type="entry name" value="PFU"/>
</dbReference>
<feature type="domain" description="PFU" evidence="7">
    <location>
        <begin position="371"/>
        <end position="467"/>
    </location>
</feature>
<dbReference type="PANTHER" id="PTHR19849:SF0">
    <property type="entry name" value="PHOSPHOLIPASE A-2-ACTIVATING PROTEIN"/>
    <property type="match status" value="1"/>
</dbReference>
<dbReference type="PROSITE" id="PS51396">
    <property type="entry name" value="PUL"/>
    <property type="match status" value="1"/>
</dbReference>
<dbReference type="GO" id="GO:0010992">
    <property type="term" value="P:ubiquitin recycling"/>
    <property type="evidence" value="ECO:0007669"/>
    <property type="project" value="TreeGrafter"/>
</dbReference>
<evidence type="ECO:0000256" key="1">
    <source>
        <dbReference type="ARBA" id="ARBA00004496"/>
    </source>
</evidence>
<dbReference type="Gene3D" id="3.10.20.870">
    <property type="entry name" value="PFU (PLAA family ubiquitin binding), C-terminal domain"/>
    <property type="match status" value="1"/>
</dbReference>
<name>A0A9P4S2H5_9PEZI</name>
<dbReference type="GO" id="GO:0043161">
    <property type="term" value="P:proteasome-mediated ubiquitin-dependent protein catabolic process"/>
    <property type="evidence" value="ECO:0007669"/>
    <property type="project" value="TreeGrafter"/>
</dbReference>
<organism evidence="9 10">
    <name type="scientific">Patellaria atrata CBS 101060</name>
    <dbReference type="NCBI Taxonomy" id="1346257"/>
    <lineage>
        <taxon>Eukaryota</taxon>
        <taxon>Fungi</taxon>
        <taxon>Dikarya</taxon>
        <taxon>Ascomycota</taxon>
        <taxon>Pezizomycotina</taxon>
        <taxon>Dothideomycetes</taxon>
        <taxon>Dothideomycetes incertae sedis</taxon>
        <taxon>Patellariales</taxon>
        <taxon>Patellariaceae</taxon>
        <taxon>Patellaria</taxon>
    </lineage>
</organism>
<dbReference type="InterPro" id="IPR015943">
    <property type="entry name" value="WD40/YVTN_repeat-like_dom_sf"/>
</dbReference>
<dbReference type="AlphaFoldDB" id="A0A9P4S2H5"/>
<evidence type="ECO:0000256" key="6">
    <source>
        <dbReference type="SAM" id="MobiDB-lite"/>
    </source>
</evidence>
<evidence type="ECO:0000313" key="10">
    <source>
        <dbReference type="Proteomes" id="UP000799429"/>
    </source>
</evidence>
<comment type="caution">
    <text evidence="9">The sequence shown here is derived from an EMBL/GenBank/DDBJ whole genome shotgun (WGS) entry which is preliminary data.</text>
</comment>
<keyword evidence="10" id="KW-1185">Reference proteome</keyword>
<dbReference type="PROSITE" id="PS51394">
    <property type="entry name" value="PFU"/>
    <property type="match status" value="1"/>
</dbReference>
<dbReference type="CDD" id="cd00200">
    <property type="entry name" value="WD40"/>
    <property type="match status" value="1"/>
</dbReference>
<dbReference type="InterPro" id="IPR011989">
    <property type="entry name" value="ARM-like"/>
</dbReference>
<keyword evidence="4" id="KW-0677">Repeat</keyword>
<keyword evidence="2" id="KW-0963">Cytoplasm</keyword>
<dbReference type="GO" id="GO:0043130">
    <property type="term" value="F:ubiquitin binding"/>
    <property type="evidence" value="ECO:0007669"/>
    <property type="project" value="TreeGrafter"/>
</dbReference>
<dbReference type="PROSITE" id="PS50294">
    <property type="entry name" value="WD_REPEATS_REGION"/>
    <property type="match status" value="2"/>
</dbReference>
<dbReference type="SMART" id="SM00320">
    <property type="entry name" value="WD40"/>
    <property type="match status" value="7"/>
</dbReference>
<dbReference type="InterPro" id="IPR013535">
    <property type="entry name" value="PUL_dom"/>
</dbReference>
<evidence type="ECO:0000256" key="3">
    <source>
        <dbReference type="ARBA" id="ARBA00022574"/>
    </source>
</evidence>
<feature type="repeat" description="WD" evidence="5">
    <location>
        <begin position="232"/>
        <end position="263"/>
    </location>
</feature>
<protein>
    <submittedName>
        <fullName evidence="9">Ubiquitin homeostasis protein lub1</fullName>
    </submittedName>
</protein>
<dbReference type="SUPFAM" id="SSF50978">
    <property type="entry name" value="WD40 repeat-like"/>
    <property type="match status" value="1"/>
</dbReference>
<dbReference type="InterPro" id="IPR001680">
    <property type="entry name" value="WD40_rpt"/>
</dbReference>
<dbReference type="InterPro" id="IPR036322">
    <property type="entry name" value="WD40_repeat_dom_sf"/>
</dbReference>
<keyword evidence="3 5" id="KW-0853">WD repeat</keyword>
<dbReference type="PROSITE" id="PS50082">
    <property type="entry name" value="WD_REPEATS_2"/>
    <property type="match status" value="3"/>
</dbReference>
<feature type="domain" description="PUL" evidence="8">
    <location>
        <begin position="502"/>
        <end position="776"/>
    </location>
</feature>
<evidence type="ECO:0000256" key="5">
    <source>
        <dbReference type="PROSITE-ProRule" id="PRU00221"/>
    </source>
</evidence>
<evidence type="ECO:0000313" key="9">
    <source>
        <dbReference type="EMBL" id="KAF2834954.1"/>
    </source>
</evidence>
<dbReference type="GO" id="GO:0005634">
    <property type="term" value="C:nucleus"/>
    <property type="evidence" value="ECO:0007669"/>
    <property type="project" value="TreeGrafter"/>
</dbReference>
<dbReference type="PANTHER" id="PTHR19849">
    <property type="entry name" value="PHOSPHOLIPASE A-2-ACTIVATING PROTEIN"/>
    <property type="match status" value="1"/>
</dbReference>
<dbReference type="Pfam" id="PF09070">
    <property type="entry name" value="PFU"/>
    <property type="match status" value="1"/>
</dbReference>
<dbReference type="Proteomes" id="UP000799429">
    <property type="component" value="Unassembled WGS sequence"/>
</dbReference>
<accession>A0A9P4S2H5</accession>
<evidence type="ECO:0000256" key="2">
    <source>
        <dbReference type="ARBA" id="ARBA00022490"/>
    </source>
</evidence>
<proteinExistence type="predicted"/>
<feature type="region of interest" description="Disordered" evidence="6">
    <location>
        <begin position="460"/>
        <end position="501"/>
    </location>
</feature>
<sequence length="780" mass="84576">MGDFKLSASLQGHEDDVRGVSFPDPKVVLSASRDATVRLWKLLSSSPPTYDCTLSSHGSAFINAVAYVPSSDKFPDGLIVSGGKDTIIEVRQPGRQPSENADALLLGHAANVCALDVSADGRTIVSGGWDAEARIWTVGQWEGSIVLQGHEGSVWAVLAYDRETIITGCADRQIRMFHPSGKLVRSIRGGPDVVRALCKLPHKHPSTANFASAGNDAVIRLWTIQGKEVGQLHGHENFIYSLGVLTTGEIVSSSEDRTARIWNNNQCIQTITHPAISVWSISVCAENGDIATGASDRIVRVFSRSPDRQADPPTIQAFEDSVKASSIPQQAVGNINKEQLPGPDFIQRKSGTKDGQVQMIQETNGNVSAYQWSSSSQTWINVGTVVDAVGSSGRKISYQGQDYDYVFDVDIEDGKPALKLPFNLSQNVWDVARKFIADNELPITYLDQVANFITTNTQGASLGPSSSQQQVPGSDPWGTGSRYRPGEVDAPSSQQKEASAPKLLPQTSFLEITSANLPVIEKKIRELNSQLLEQGRKDISLNPSDLDDLAATIKQLQQSRPGNPSTGITSGIDIAIRIATTWPVEKRIPGLDLLRLFAAATPNLYTRTSSDDKTIVDLLASAGVFEPQAPPNHTMLAIRALVNLFNTDEGRLIADGEFDKIYALVEPFAKAESPNKNSIIAIATLFINYAVLMKGPTENADRALTLLDALTGIVNSTKDLEALYRALVGAGTLLSLGEDFREAAREAFDFERALERAESVSQEARVKSVVREMRDMLGKR</sequence>
<dbReference type="FunFam" id="2.130.10.10:FF:000236">
    <property type="entry name" value="Polyubiquitin binding protein (Doa1/Ufd3)"/>
    <property type="match status" value="1"/>
</dbReference>